<dbReference type="SUPFAM" id="SSF53187">
    <property type="entry name" value="Zn-dependent exopeptidases"/>
    <property type="match status" value="1"/>
</dbReference>
<dbReference type="EMBL" id="JACRSX010000002">
    <property type="protein sequence ID" value="MBC8561577.1"/>
    <property type="molecule type" value="Genomic_DNA"/>
</dbReference>
<feature type="compositionally biased region" description="Low complexity" evidence="8">
    <location>
        <begin position="79"/>
        <end position="98"/>
    </location>
</feature>
<evidence type="ECO:0000256" key="4">
    <source>
        <dbReference type="ARBA" id="ARBA00022801"/>
    </source>
</evidence>
<keyword evidence="5" id="KW-0862">Zinc</keyword>
<comment type="similarity">
    <text evidence="2 7">Belongs to the peptidase M14 family.</text>
</comment>
<reference evidence="11 12" key="1">
    <citation type="submission" date="2020-08" db="EMBL/GenBank/DDBJ databases">
        <title>Genome public.</title>
        <authorList>
            <person name="Liu C."/>
            <person name="Sun Q."/>
        </authorList>
    </citation>
    <scope>NUCLEOTIDE SEQUENCE [LARGE SCALE GENOMIC DNA]</scope>
    <source>
        <strain evidence="11 12">NSJ-37</strain>
    </source>
</reference>
<dbReference type="Gene3D" id="3.40.630.10">
    <property type="entry name" value="Zn peptidases"/>
    <property type="match status" value="1"/>
</dbReference>
<dbReference type="Proteomes" id="UP000606193">
    <property type="component" value="Unassembled WGS sequence"/>
</dbReference>
<dbReference type="Pfam" id="PF00246">
    <property type="entry name" value="Peptidase_M14"/>
    <property type="match status" value="1"/>
</dbReference>
<feature type="domain" description="Peptidase M14" evidence="10">
    <location>
        <begin position="218"/>
        <end position="514"/>
    </location>
</feature>
<proteinExistence type="inferred from homology"/>
<evidence type="ECO:0000256" key="5">
    <source>
        <dbReference type="ARBA" id="ARBA00022833"/>
    </source>
</evidence>
<dbReference type="InterPro" id="IPR003961">
    <property type="entry name" value="FN3_dom"/>
</dbReference>
<dbReference type="RefSeq" id="WP_249297242.1">
    <property type="nucleotide sequence ID" value="NZ_JACRSX010000002.1"/>
</dbReference>
<feature type="signal peptide" evidence="9">
    <location>
        <begin position="1"/>
        <end position="23"/>
    </location>
</feature>
<evidence type="ECO:0000259" key="10">
    <source>
        <dbReference type="PROSITE" id="PS52035"/>
    </source>
</evidence>
<dbReference type="SMART" id="SM00631">
    <property type="entry name" value="Zn_pept"/>
    <property type="match status" value="1"/>
</dbReference>
<evidence type="ECO:0000256" key="3">
    <source>
        <dbReference type="ARBA" id="ARBA00022670"/>
    </source>
</evidence>
<comment type="caution">
    <text evidence="11">The sequence shown here is derived from an EMBL/GenBank/DDBJ whole genome shotgun (WGS) entry which is preliminary data.</text>
</comment>
<feature type="active site" description="Proton donor/acceptor" evidence="7">
    <location>
        <position position="483"/>
    </location>
</feature>
<keyword evidence="6" id="KW-0482">Metalloprotease</keyword>
<evidence type="ECO:0000313" key="11">
    <source>
        <dbReference type="EMBL" id="MBC8561577.1"/>
    </source>
</evidence>
<dbReference type="InterPro" id="IPR036116">
    <property type="entry name" value="FN3_sf"/>
</dbReference>
<feature type="region of interest" description="Disordered" evidence="8">
    <location>
        <begin position="70"/>
        <end position="114"/>
    </location>
</feature>
<evidence type="ECO:0000256" key="7">
    <source>
        <dbReference type="PROSITE-ProRule" id="PRU01379"/>
    </source>
</evidence>
<evidence type="ECO:0000256" key="8">
    <source>
        <dbReference type="SAM" id="MobiDB-lite"/>
    </source>
</evidence>
<protein>
    <recommendedName>
        <fullName evidence="10">Peptidase M14 domain-containing protein</fullName>
    </recommendedName>
</protein>
<dbReference type="SMART" id="SM00060">
    <property type="entry name" value="FN3"/>
    <property type="match status" value="1"/>
</dbReference>
<keyword evidence="3" id="KW-0645">Protease</keyword>
<keyword evidence="9" id="KW-0732">Signal</keyword>
<accession>A0ABR7N0H4</accession>
<dbReference type="PANTHER" id="PTHR11705:SF143">
    <property type="entry name" value="SLL0236 PROTEIN"/>
    <property type="match status" value="1"/>
</dbReference>
<dbReference type="SUPFAM" id="SSF49265">
    <property type="entry name" value="Fibronectin type III"/>
    <property type="match status" value="1"/>
</dbReference>
<keyword evidence="4" id="KW-0378">Hydrolase</keyword>
<dbReference type="CDD" id="cd00063">
    <property type="entry name" value="FN3"/>
    <property type="match status" value="1"/>
</dbReference>
<evidence type="ECO:0000256" key="6">
    <source>
        <dbReference type="ARBA" id="ARBA00023049"/>
    </source>
</evidence>
<dbReference type="PRINTS" id="PR00765">
    <property type="entry name" value="CRBOXYPTASEA"/>
</dbReference>
<evidence type="ECO:0000256" key="1">
    <source>
        <dbReference type="ARBA" id="ARBA00001947"/>
    </source>
</evidence>
<evidence type="ECO:0000256" key="2">
    <source>
        <dbReference type="ARBA" id="ARBA00005988"/>
    </source>
</evidence>
<name>A0ABR7N0H4_9FIRM</name>
<evidence type="ECO:0000313" key="12">
    <source>
        <dbReference type="Proteomes" id="UP000606193"/>
    </source>
</evidence>
<dbReference type="PROSITE" id="PS52035">
    <property type="entry name" value="PEPTIDASE_M14"/>
    <property type="match status" value="1"/>
</dbReference>
<dbReference type="InterPro" id="IPR013783">
    <property type="entry name" value="Ig-like_fold"/>
</dbReference>
<organism evidence="11 12">
    <name type="scientific">Jutongia huaianensis</name>
    <dbReference type="NCBI Taxonomy" id="2763668"/>
    <lineage>
        <taxon>Bacteria</taxon>
        <taxon>Bacillati</taxon>
        <taxon>Bacillota</taxon>
        <taxon>Clostridia</taxon>
        <taxon>Lachnospirales</taxon>
        <taxon>Lachnospiraceae</taxon>
        <taxon>Jutongia</taxon>
    </lineage>
</organism>
<dbReference type="Gene3D" id="2.60.40.10">
    <property type="entry name" value="Immunoglobulins"/>
    <property type="match status" value="1"/>
</dbReference>
<sequence length="515" mass="57778">MNRRKRWNCFALAVILLLQTCCGEWMPQSERNIAAEFGMNVKRAYASDQLPTDKSRKTVKGIENISENMGSTVLPSQPVTPSATAVAQTATPPAVESPSPAPSQTAVTSEPQPTEVVDLRPEAVKNLYFCGRGRHKVMLSWETSGKASYYLVYRRTAGTGKYTQRARVQTIKYLDHSLKYGKKYQYKVIAVNDVDGIRKSQAVTGVYSNQTIVSTGHQKYSYKEMKGDIRSLRKKYHGIVKADIIGKSEDGRNIYDVVIGNEKASKTLLVVANLHAREYMTSQLCMDQIEYYLENYYKNRDGGAWKKTFDRIAVHYIPMANPDGTTISQYGIESIRSASLRKKLYKMNRGANTKIWKSNARGVDLNRNYPVRFRHQGKRGNMGYSGPKACSESETRAIKGLTDRLKSRHNLQGVVSYHAMGSIIFGGSGLGGKLQKNTDRLYYQTRRLTGYASAVSYHSSSGGDGNYLTYIQNIKRVPGITLEIGRITCPGPAWEYPSIWKRNKLVVINAAKLFK</sequence>
<comment type="cofactor">
    <cofactor evidence="1">
        <name>Zn(2+)</name>
        <dbReference type="ChEBI" id="CHEBI:29105"/>
    </cofactor>
</comment>
<keyword evidence="12" id="KW-1185">Reference proteome</keyword>
<dbReference type="PANTHER" id="PTHR11705">
    <property type="entry name" value="PROTEASE FAMILY M14 CARBOXYPEPTIDASE A,B"/>
    <property type="match status" value="1"/>
</dbReference>
<gene>
    <name evidence="11" type="ORF">H8704_02860</name>
</gene>
<evidence type="ECO:0000256" key="9">
    <source>
        <dbReference type="SAM" id="SignalP"/>
    </source>
</evidence>
<feature type="chain" id="PRO_5046504740" description="Peptidase M14 domain-containing protein" evidence="9">
    <location>
        <begin position="24"/>
        <end position="515"/>
    </location>
</feature>
<dbReference type="InterPro" id="IPR000834">
    <property type="entry name" value="Peptidase_M14"/>
</dbReference>